<feature type="region of interest" description="Disordered" evidence="2">
    <location>
        <begin position="474"/>
        <end position="529"/>
    </location>
</feature>
<feature type="compositionally biased region" description="Polar residues" evidence="2">
    <location>
        <begin position="286"/>
        <end position="304"/>
    </location>
</feature>
<dbReference type="Proteomes" id="UP000261540">
    <property type="component" value="Unplaced"/>
</dbReference>
<reference evidence="3" key="2">
    <citation type="submission" date="2025-09" db="UniProtKB">
        <authorList>
            <consortium name="Ensembl"/>
        </authorList>
    </citation>
    <scope>IDENTIFICATION</scope>
</reference>
<evidence type="ECO:0000256" key="2">
    <source>
        <dbReference type="SAM" id="MobiDB-lite"/>
    </source>
</evidence>
<dbReference type="CTD" id="57536"/>
<keyword evidence="4" id="KW-1185">Reference proteome</keyword>
<evidence type="ECO:0000313" key="3">
    <source>
        <dbReference type="Ensembl" id="ENSPKIP00000040411.1"/>
    </source>
</evidence>
<evidence type="ECO:0000313" key="4">
    <source>
        <dbReference type="Proteomes" id="UP000261540"/>
    </source>
</evidence>
<dbReference type="OrthoDB" id="5972940at2759"/>
<organism evidence="3 4">
    <name type="scientific">Paramormyrops kingsleyae</name>
    <dbReference type="NCBI Taxonomy" id="1676925"/>
    <lineage>
        <taxon>Eukaryota</taxon>
        <taxon>Metazoa</taxon>
        <taxon>Chordata</taxon>
        <taxon>Craniata</taxon>
        <taxon>Vertebrata</taxon>
        <taxon>Euteleostomi</taxon>
        <taxon>Actinopterygii</taxon>
        <taxon>Neopterygii</taxon>
        <taxon>Teleostei</taxon>
        <taxon>Osteoglossocephala</taxon>
        <taxon>Osteoglossomorpha</taxon>
        <taxon>Osteoglossiformes</taxon>
        <taxon>Mormyridae</taxon>
        <taxon>Paramormyrops</taxon>
    </lineage>
</organism>
<proteinExistence type="predicted"/>
<dbReference type="Ensembl" id="ENSPKIT00000021431.1">
    <property type="protein sequence ID" value="ENSPKIP00000040411.1"/>
    <property type="gene ID" value="ENSPKIG00000017388.1"/>
</dbReference>
<keyword evidence="1" id="KW-0175">Coiled coil</keyword>
<protein>
    <submittedName>
        <fullName evidence="3">Zgc:162344</fullName>
    </submittedName>
</protein>
<feature type="region of interest" description="Disordered" evidence="2">
    <location>
        <begin position="243"/>
        <end position="326"/>
    </location>
</feature>
<dbReference type="PANTHER" id="PTHR28375:SF1">
    <property type="entry name" value="PROTEIN HINDERIN"/>
    <property type="match status" value="1"/>
</dbReference>
<evidence type="ECO:0000256" key="1">
    <source>
        <dbReference type="SAM" id="Coils"/>
    </source>
</evidence>
<feature type="region of interest" description="Disordered" evidence="2">
    <location>
        <begin position="421"/>
        <end position="458"/>
    </location>
</feature>
<dbReference type="KEGG" id="pki:111843787"/>
<name>A0A3B3TDM2_9TELE</name>
<dbReference type="InterPro" id="IPR032736">
    <property type="entry name" value="Hinderin"/>
</dbReference>
<accession>A0A3B3TDM2</accession>
<dbReference type="PANTHER" id="PTHR28375">
    <property type="entry name" value="PROTEIN HINDERIN"/>
    <property type="match status" value="1"/>
</dbReference>
<feature type="region of interest" description="Disordered" evidence="2">
    <location>
        <begin position="580"/>
        <end position="602"/>
    </location>
</feature>
<sequence length="612" mass="67614">MFSVNESNHVREAVLHVPHTAWLDGSGGCFNMADVTGWNRNGEIFWIRDTSDEDQPMVFVPGVSRERIMGMKEGSGCGLDRKGKMKPNKVDRNAVAGSSAKRKLCVAPDHKAKGSPVYATASAMAAVRSPADRRFLPSAVPSTELAEADQAKSRACLKDLCPEDKRRIANLIQELARVTEEKDETMQRLHDEQESFEMKIQQLEEQNQLIVQERQSLQQQYRECQELLSLYQQYLSQQHETLSQSCSQRKQVSTDEYIPSGPRRTAGHDRSYLGLSNHEAVRGEGQRSSWTDTPTQHLTSNYQPSDPAERASQFTGPQGVRQGPQHPGAFKCAGSVTVDSACRSTKEMCGSFCSPREMSPRIEDGGPSSGEVVATAPPAGQEDWNERRNRLLLQKMELEVERERLQARLAQQEDRLLQQKQRLRQSRLEHSRLPDVPVGGSDSISNGLELHKQNTSRGDLSCQTDVRVLSVGTAGQPATDKGSMSHPSDQSLHSGGAVTLPTKPAASPVVSSVQLQPGPSAVDKTPRRCSPHITQPCSLDSSLIELLEVISPISGRDRSGYLTQQHLKQPSMACRVRGVPASASFAPPRPPQHSMQEDPEESQLLEEIFFIC</sequence>
<dbReference type="GeneTree" id="ENSGT00940000166573"/>
<dbReference type="Pfam" id="PF15369">
    <property type="entry name" value="KIAA1328"/>
    <property type="match status" value="2"/>
</dbReference>
<reference evidence="3" key="1">
    <citation type="submission" date="2025-08" db="UniProtKB">
        <authorList>
            <consortium name="Ensembl"/>
        </authorList>
    </citation>
    <scope>IDENTIFICATION</scope>
</reference>
<dbReference type="AlphaFoldDB" id="A0A3B3TDM2"/>
<feature type="coiled-coil region" evidence="1">
    <location>
        <begin position="168"/>
        <end position="227"/>
    </location>
</feature>
<dbReference type="STRING" id="1676925.ENSPKIP00000040411"/>